<feature type="domain" description="Methyltransferase small" evidence="3">
    <location>
        <begin position="33"/>
        <end position="129"/>
    </location>
</feature>
<accession>A0A150WPW4</accession>
<keyword evidence="5" id="KW-1185">Reference proteome</keyword>
<evidence type="ECO:0000256" key="1">
    <source>
        <dbReference type="ARBA" id="ARBA00022603"/>
    </source>
</evidence>
<dbReference type="PANTHER" id="PTHR47739">
    <property type="entry name" value="TRNA1(VAL) (ADENINE(37)-N6)-METHYLTRANSFERASE"/>
    <property type="match status" value="1"/>
</dbReference>
<dbReference type="Proteomes" id="UP000075320">
    <property type="component" value="Unassembled WGS sequence"/>
</dbReference>
<proteinExistence type="predicted"/>
<dbReference type="InterPro" id="IPR007848">
    <property type="entry name" value="Small_mtfrase_dom"/>
</dbReference>
<evidence type="ECO:0000256" key="2">
    <source>
        <dbReference type="ARBA" id="ARBA00022691"/>
    </source>
</evidence>
<evidence type="ECO:0000313" key="5">
    <source>
        <dbReference type="Proteomes" id="UP000075320"/>
    </source>
</evidence>
<dbReference type="GO" id="GO:0008757">
    <property type="term" value="F:S-adenosylmethionine-dependent methyltransferase activity"/>
    <property type="evidence" value="ECO:0007669"/>
    <property type="project" value="UniProtKB-ARBA"/>
</dbReference>
<dbReference type="InterPro" id="IPR029063">
    <property type="entry name" value="SAM-dependent_MTases_sf"/>
</dbReference>
<dbReference type="InterPro" id="IPR002052">
    <property type="entry name" value="DNA_methylase_N6_adenine_CS"/>
</dbReference>
<reference evidence="4 5" key="1">
    <citation type="submission" date="2016-03" db="EMBL/GenBank/DDBJ databases">
        <authorList>
            <person name="Ploux O."/>
        </authorList>
    </citation>
    <scope>NUCLEOTIDE SEQUENCE [LARGE SCALE GENOMIC DNA]</scope>
    <source>
        <strain evidence="4 5">R0</strain>
    </source>
</reference>
<dbReference type="EMBL" id="LUKE01000001">
    <property type="protein sequence ID" value="KYG66235.1"/>
    <property type="molecule type" value="Genomic_DNA"/>
</dbReference>
<keyword evidence="2" id="KW-0949">S-adenosyl-L-methionine</keyword>
<evidence type="ECO:0000259" key="3">
    <source>
        <dbReference type="Pfam" id="PF05175"/>
    </source>
</evidence>
<dbReference type="GO" id="GO:0008170">
    <property type="term" value="F:N-methyltransferase activity"/>
    <property type="evidence" value="ECO:0007669"/>
    <property type="project" value="UniProtKB-ARBA"/>
</dbReference>
<dbReference type="AlphaFoldDB" id="A0A150WPW4"/>
<comment type="caution">
    <text evidence="4">The sequence shown here is derived from an EMBL/GenBank/DDBJ whole genome shotgun (WGS) entry which is preliminary data.</text>
</comment>
<organism evidence="4 5">
    <name type="scientific">Bdellovibrio bacteriovorus</name>
    <dbReference type="NCBI Taxonomy" id="959"/>
    <lineage>
        <taxon>Bacteria</taxon>
        <taxon>Pseudomonadati</taxon>
        <taxon>Bdellovibrionota</taxon>
        <taxon>Bdellovibrionia</taxon>
        <taxon>Bdellovibrionales</taxon>
        <taxon>Pseudobdellovibrionaceae</taxon>
        <taxon>Bdellovibrio</taxon>
    </lineage>
</organism>
<dbReference type="SUPFAM" id="SSF53335">
    <property type="entry name" value="S-adenosyl-L-methionine-dependent methyltransferases"/>
    <property type="match status" value="1"/>
</dbReference>
<dbReference type="PROSITE" id="PS00092">
    <property type="entry name" value="N6_MTASE"/>
    <property type="match status" value="1"/>
</dbReference>
<evidence type="ECO:0000313" key="4">
    <source>
        <dbReference type="EMBL" id="KYG66235.1"/>
    </source>
</evidence>
<keyword evidence="4" id="KW-0808">Transferase</keyword>
<dbReference type="RefSeq" id="WP_061833801.1">
    <property type="nucleotide sequence ID" value="NZ_LUKE01000001.1"/>
</dbReference>
<dbReference type="InterPro" id="IPR050210">
    <property type="entry name" value="tRNA_Adenine-N(6)_MTase"/>
</dbReference>
<sequence length="216" mass="24881">MSSLNPHFTFQYSQPEEYHFSHDSVFLARRAFEILHQQGFAGKQALDLCAGCGVVGLDFLFHCQSEDIKIIESFDFLEVQDVYLPHFAENLKRADLKDVTARFALGSYADLKNQEPKYDLILSNPPYFRIGQGKMSPSEFKNRCRFFIDSDFKTLLESICDSLMDHGQAFFLLRDLEDHGFDAQEEAQKILADKGRLVRLGDIRGTSFMLFKRNAR</sequence>
<gene>
    <name evidence="4" type="ORF">AZI86_04020</name>
</gene>
<dbReference type="Pfam" id="PF05175">
    <property type="entry name" value="MTS"/>
    <property type="match status" value="1"/>
</dbReference>
<dbReference type="GO" id="GO:0003676">
    <property type="term" value="F:nucleic acid binding"/>
    <property type="evidence" value="ECO:0007669"/>
    <property type="project" value="InterPro"/>
</dbReference>
<dbReference type="GO" id="GO:0032259">
    <property type="term" value="P:methylation"/>
    <property type="evidence" value="ECO:0007669"/>
    <property type="project" value="UniProtKB-KW"/>
</dbReference>
<protein>
    <submittedName>
        <fullName evidence="4">Methyltransferase</fullName>
    </submittedName>
</protein>
<dbReference type="PANTHER" id="PTHR47739:SF1">
    <property type="entry name" value="TRNA1(VAL) (ADENINE(37)-N6)-METHYLTRANSFERASE"/>
    <property type="match status" value="1"/>
</dbReference>
<name>A0A150WPW4_BDEBC</name>
<keyword evidence="1 4" id="KW-0489">Methyltransferase</keyword>
<dbReference type="OrthoDB" id="5291796at2"/>
<dbReference type="Gene3D" id="3.40.50.150">
    <property type="entry name" value="Vaccinia Virus protein VP39"/>
    <property type="match status" value="1"/>
</dbReference>